<reference evidence="4 5" key="1">
    <citation type="submission" date="2020-04" db="EMBL/GenBank/DDBJ databases">
        <authorList>
            <person name="Abaymova A."/>
            <person name="Teymurazov M."/>
            <person name="Tazyna O."/>
            <person name="Chatushin Y."/>
            <person name="Svetoch E."/>
            <person name="Pereligyn V."/>
            <person name="Pohylenko V."/>
            <person name="Platonov M."/>
            <person name="Kartsev N."/>
            <person name="Skryabin Y."/>
            <person name="Sizova A."/>
            <person name="Solomentsev V."/>
            <person name="Kislichkina A."/>
            <person name="Bogun A."/>
        </authorList>
    </citation>
    <scope>NUCLEOTIDE SEQUENCE [LARGE SCALE GENOMIC DNA]</scope>
    <source>
        <strain evidence="5">SCPM-O-B-8398 (E28)</strain>
    </source>
</reference>
<comment type="caution">
    <text evidence="4">The sequence shown here is derived from an EMBL/GenBank/DDBJ whole genome shotgun (WGS) entry which is preliminary data.</text>
</comment>
<protein>
    <submittedName>
        <fullName evidence="4">Phage major capsid protein</fullName>
    </submittedName>
</protein>
<keyword evidence="2" id="KW-0175">Coiled coil</keyword>
<evidence type="ECO:0000313" key="4">
    <source>
        <dbReference type="EMBL" id="NMP58604.1"/>
    </source>
</evidence>
<dbReference type="Proteomes" id="UP000557857">
    <property type="component" value="Unassembled WGS sequence"/>
</dbReference>
<feature type="domain" description="Phage capsid-like C-terminal" evidence="3">
    <location>
        <begin position="172"/>
        <end position="387"/>
    </location>
</feature>
<dbReference type="SUPFAM" id="SSF56563">
    <property type="entry name" value="Major capsid protein gp5"/>
    <property type="match status" value="1"/>
</dbReference>
<evidence type="ECO:0000259" key="3">
    <source>
        <dbReference type="Pfam" id="PF05065"/>
    </source>
</evidence>
<name>A0A848MUN2_ENTMU</name>
<comment type="subcellular location">
    <subcellularLocation>
        <location evidence="1">Virion</location>
    </subcellularLocation>
</comment>
<dbReference type="AlphaFoldDB" id="A0A848MUN2"/>
<dbReference type="InterPro" id="IPR054612">
    <property type="entry name" value="Phage_capsid-like_C"/>
</dbReference>
<gene>
    <name evidence="4" type="ORF">HI921_09030</name>
</gene>
<dbReference type="EMBL" id="JABCAG010000023">
    <property type="protein sequence ID" value="NMP58604.1"/>
    <property type="molecule type" value="Genomic_DNA"/>
</dbReference>
<dbReference type="InterPro" id="IPR024455">
    <property type="entry name" value="Phage_capsid"/>
</dbReference>
<evidence type="ECO:0000256" key="1">
    <source>
        <dbReference type="ARBA" id="ARBA00004328"/>
    </source>
</evidence>
<sequence length="404" mass="45549">MFEEKIKELRDKIIAGEAEQEQLATEMRSLLEGDESEEKIKEAKAKKVKRDLAKAELTELRETLALYEEQKKGNSKKVEGGTRGTSQDQEYREALNTFIRTKGAQTDGLTMIEKDEALVPERFWRANDSAVDGIIKEDTKAVTSEEISYIPAREIQTVVNLKLFARIHKAKKGSGKYPILKRATTRMYSVEELEKNPKLTKPDFGHVDWSVVTYRGAIPLSQESIDDADVDLVNLVAENNTEISLNTTNYAMSEVFKKFPKKTISGLDDIKKIYNVDLDPAYRKVFVASQSFYNFLDTIKDGNGRYMLQDSILSASGKTFGGYPFFVVGDELLGEAGQANAFLGDPKRGILFADRKQLAVRWANHEIHGQYLQAVLRFDVQIADKKAGFFLSYDGDKAEEVPKP</sequence>
<accession>A0A848MUN2</accession>
<evidence type="ECO:0000256" key="2">
    <source>
        <dbReference type="SAM" id="Coils"/>
    </source>
</evidence>
<evidence type="ECO:0000313" key="5">
    <source>
        <dbReference type="Proteomes" id="UP000557857"/>
    </source>
</evidence>
<dbReference type="RefSeq" id="WP_169058688.1">
    <property type="nucleotide sequence ID" value="NZ_JABCAG010000023.1"/>
</dbReference>
<organism evidence="4 5">
    <name type="scientific">Enterococcus mundtii</name>
    <dbReference type="NCBI Taxonomy" id="53346"/>
    <lineage>
        <taxon>Bacteria</taxon>
        <taxon>Bacillati</taxon>
        <taxon>Bacillota</taxon>
        <taxon>Bacilli</taxon>
        <taxon>Lactobacillales</taxon>
        <taxon>Enterococcaceae</taxon>
        <taxon>Enterococcus</taxon>
    </lineage>
</organism>
<proteinExistence type="predicted"/>
<dbReference type="NCBIfam" id="TIGR01554">
    <property type="entry name" value="major_cap_HK97"/>
    <property type="match status" value="1"/>
</dbReference>
<feature type="coiled-coil region" evidence="2">
    <location>
        <begin position="6"/>
        <end position="77"/>
    </location>
</feature>
<dbReference type="Pfam" id="PF05065">
    <property type="entry name" value="Phage_capsid"/>
    <property type="match status" value="1"/>
</dbReference>